<dbReference type="AlphaFoldDB" id="A0AA39M3M0"/>
<proteinExistence type="predicted"/>
<dbReference type="InterPro" id="IPR019425">
    <property type="entry name" value="7TM_GPCR_serpentine_rcpt_Srt"/>
</dbReference>
<feature type="transmembrane region" description="Helical" evidence="1">
    <location>
        <begin position="263"/>
        <end position="284"/>
    </location>
</feature>
<dbReference type="PANTHER" id="PTHR23021:SF11">
    <property type="entry name" value="SERPENTINE RECEPTOR, CLASS T"/>
    <property type="match status" value="1"/>
</dbReference>
<dbReference type="Gene3D" id="1.20.1070.10">
    <property type="entry name" value="Rhodopsin 7-helix transmembrane proteins"/>
    <property type="match status" value="1"/>
</dbReference>
<dbReference type="PANTHER" id="PTHR23021">
    <property type="entry name" value="SERPENTINE RECEPTOR, CLASS T"/>
    <property type="match status" value="1"/>
</dbReference>
<evidence type="ECO:0000313" key="2">
    <source>
        <dbReference type="EMBL" id="KAK0419344.1"/>
    </source>
</evidence>
<accession>A0AA39M3M0</accession>
<feature type="transmembrane region" description="Helical" evidence="1">
    <location>
        <begin position="95"/>
        <end position="121"/>
    </location>
</feature>
<feature type="transmembrane region" description="Helical" evidence="1">
    <location>
        <begin position="142"/>
        <end position="160"/>
    </location>
</feature>
<evidence type="ECO:0000256" key="1">
    <source>
        <dbReference type="SAM" id="Phobius"/>
    </source>
</evidence>
<feature type="transmembrane region" description="Helical" evidence="1">
    <location>
        <begin position="62"/>
        <end position="89"/>
    </location>
</feature>
<keyword evidence="1" id="KW-0472">Membrane</keyword>
<keyword evidence="3" id="KW-1185">Reference proteome</keyword>
<name>A0AA39M3M0_9BILA</name>
<feature type="transmembrane region" description="Helical" evidence="1">
    <location>
        <begin position="197"/>
        <end position="218"/>
    </location>
</feature>
<dbReference type="EMBL" id="JAUCMV010000002">
    <property type="protein sequence ID" value="KAK0419344.1"/>
    <property type="molecule type" value="Genomic_DNA"/>
</dbReference>
<dbReference type="SUPFAM" id="SSF81321">
    <property type="entry name" value="Family A G protein-coupled receptor-like"/>
    <property type="match status" value="1"/>
</dbReference>
<reference evidence="2" key="1">
    <citation type="submission" date="2023-06" db="EMBL/GenBank/DDBJ databases">
        <title>Genomic analysis of the entomopathogenic nematode Steinernema hermaphroditum.</title>
        <authorList>
            <person name="Schwarz E.M."/>
            <person name="Heppert J.K."/>
            <person name="Baniya A."/>
            <person name="Schwartz H.T."/>
            <person name="Tan C.-H."/>
            <person name="Antoshechkin I."/>
            <person name="Sternberg P.W."/>
            <person name="Goodrich-Blair H."/>
            <person name="Dillman A.R."/>
        </authorList>
    </citation>
    <scope>NUCLEOTIDE SEQUENCE</scope>
    <source>
        <strain evidence="2">PS9179</strain>
        <tissue evidence="2">Whole animal</tissue>
    </source>
</reference>
<comment type="caution">
    <text evidence="2">The sequence shown here is derived from an EMBL/GenBank/DDBJ whole genome shotgun (WGS) entry which is preliminary data.</text>
</comment>
<dbReference type="Proteomes" id="UP001175271">
    <property type="component" value="Unassembled WGS sequence"/>
</dbReference>
<evidence type="ECO:0000313" key="3">
    <source>
        <dbReference type="Proteomes" id="UP001175271"/>
    </source>
</evidence>
<keyword evidence="1" id="KW-0812">Transmembrane</keyword>
<organism evidence="2 3">
    <name type="scientific">Steinernema hermaphroditum</name>
    <dbReference type="NCBI Taxonomy" id="289476"/>
    <lineage>
        <taxon>Eukaryota</taxon>
        <taxon>Metazoa</taxon>
        <taxon>Ecdysozoa</taxon>
        <taxon>Nematoda</taxon>
        <taxon>Chromadorea</taxon>
        <taxon>Rhabditida</taxon>
        <taxon>Tylenchina</taxon>
        <taxon>Panagrolaimomorpha</taxon>
        <taxon>Strongyloidoidea</taxon>
        <taxon>Steinernematidae</taxon>
        <taxon>Steinernema</taxon>
    </lineage>
</organism>
<feature type="transmembrane region" description="Helical" evidence="1">
    <location>
        <begin position="25"/>
        <end position="50"/>
    </location>
</feature>
<sequence>MLPICGPNAEPLLDGHEVPYSKDGLYIGIFYLCVYLVLGIPQAMCLYALCHKKHLQYSCYKLMLMVSVLDMFNLTEGSLICGIFSIYNINHCNTGRIVLCFGEMIMVVWMVYCFTSMTLALNRLLEFVSRRASDVLFRGYRAWLWAIPAWGYALGMALSVPKPYYYYVPVKGELTFYRINEDNTKLIENTNHIVNNMAKGCTIALTYVAMLIVMRLQLKSSGIAMSKLEITLSIQAFFVGLMSVLSSVVYVLLEYLPVGDFSLIGPVGMLCWLSTHGVSGYIYLIMNKSIRQTAFGLFRLDNKVLFKKAFGPSLASVVPATNTRRNTNTATRGCITF</sequence>
<feature type="transmembrane region" description="Helical" evidence="1">
    <location>
        <begin position="230"/>
        <end position="251"/>
    </location>
</feature>
<gene>
    <name evidence="2" type="ORF">QR680_014096</name>
</gene>
<protein>
    <submittedName>
        <fullName evidence="2">Uncharacterized protein</fullName>
    </submittedName>
</protein>
<dbReference type="Pfam" id="PF10321">
    <property type="entry name" value="7TM_GPCR_Srt"/>
    <property type="match status" value="1"/>
</dbReference>
<keyword evidence="1" id="KW-1133">Transmembrane helix</keyword>